<reference evidence="1" key="1">
    <citation type="journal article" date="2020" name="mSystems">
        <title>Genome- and Community-Level Interaction Insights into Carbon Utilization and Element Cycling Functions of Hydrothermarchaeota in Hydrothermal Sediment.</title>
        <authorList>
            <person name="Zhou Z."/>
            <person name="Liu Y."/>
            <person name="Xu W."/>
            <person name="Pan J."/>
            <person name="Luo Z.H."/>
            <person name="Li M."/>
        </authorList>
    </citation>
    <scope>NUCLEOTIDE SEQUENCE [LARGE SCALE GENOMIC DNA]</scope>
    <source>
        <strain evidence="1">HyVt-369</strain>
    </source>
</reference>
<protein>
    <submittedName>
        <fullName evidence="1">Uncharacterized protein</fullName>
    </submittedName>
</protein>
<name>A0A7C1P5F3_UNCC3</name>
<organism evidence="1">
    <name type="scientific">candidate division CPR3 bacterium</name>
    <dbReference type="NCBI Taxonomy" id="2268181"/>
    <lineage>
        <taxon>Bacteria</taxon>
        <taxon>Bacteria division CPR3</taxon>
    </lineage>
</organism>
<accession>A0A7C1P5F3</accession>
<dbReference type="EMBL" id="DRHL01000053">
    <property type="protein sequence ID" value="HEB13531.1"/>
    <property type="molecule type" value="Genomic_DNA"/>
</dbReference>
<dbReference type="AlphaFoldDB" id="A0A7C1P5F3"/>
<evidence type="ECO:0000313" key="1">
    <source>
        <dbReference type="EMBL" id="HEB13531.1"/>
    </source>
</evidence>
<comment type="caution">
    <text evidence="1">The sequence shown here is derived from an EMBL/GenBank/DDBJ whole genome shotgun (WGS) entry which is preliminary data.</text>
</comment>
<proteinExistence type="predicted"/>
<dbReference type="Proteomes" id="UP000885695">
    <property type="component" value="Unassembled WGS sequence"/>
</dbReference>
<gene>
    <name evidence="1" type="ORF">ENI13_00970</name>
</gene>
<sequence>MAIQEQFSSGTIDPITGQITTGVLKPTSGGAVITSDLARNQFDKNVQFLDRAEANIQPTGEIVTKPVEAPEQPATQAIPDQQPVAINVSSASPAVQATAKTVNDTIADMRAKGVEITPEMENRLLSVSNFEADKNLALARARSAQEEGDAEMVNVAIEESKQAETTQQDVLASLLTELRDTRERFIASLKPTEREAELRRSLSESRTKREMLPIELRQQGISAAGIQAGQINDERVRAIQERNLLTELGLEQESRQAEALGLEAGLSFIGQDIDLQFKIQDRLDNEEANIIGEARTLRKDALSALSNIVDTFEGLSFEDMDVETQSEVLDMARQFNITPNLLASALKNAKQQQILKNAITSGFTIQQQFTNEQKLIDKFNADQRVEDFRDITQRFDILERAQKEALVSGNLVAVDQAIISSFNKITDPASVVRESEYARTAEDLALLNRLKGKIEKLLKGGAGLTQDDRDAIVRLAGQFQEVAREKALQAKRDVNEQARKFNLSPIFGTDITEKVQDVISDEQLNTDIEKARSAGIDIEEEKNGGGFFSTVRFLLGF</sequence>